<comment type="caution">
    <text evidence="3">The sequence shown here is derived from an EMBL/GenBank/DDBJ whole genome shotgun (WGS) entry which is preliminary data.</text>
</comment>
<organism evidence="3">
    <name type="scientific">marine sediment metagenome</name>
    <dbReference type="NCBI Taxonomy" id="412755"/>
    <lineage>
        <taxon>unclassified sequences</taxon>
        <taxon>metagenomes</taxon>
        <taxon>ecological metagenomes</taxon>
    </lineage>
</organism>
<name>X1PEM8_9ZZZZ</name>
<feature type="domain" description="DNA2/NAM7 helicase helicase" evidence="2">
    <location>
        <begin position="56"/>
        <end position="222"/>
    </location>
</feature>
<evidence type="ECO:0000256" key="1">
    <source>
        <dbReference type="SAM" id="Coils"/>
    </source>
</evidence>
<evidence type="ECO:0000313" key="3">
    <source>
        <dbReference type="EMBL" id="GAI54777.1"/>
    </source>
</evidence>
<dbReference type="Gene3D" id="3.40.50.300">
    <property type="entry name" value="P-loop containing nucleotide triphosphate hydrolases"/>
    <property type="match status" value="1"/>
</dbReference>
<dbReference type="InterPro" id="IPR041677">
    <property type="entry name" value="DNA2/NAM7_AAA_11"/>
</dbReference>
<reference evidence="3" key="1">
    <citation type="journal article" date="2014" name="Front. Microbiol.">
        <title>High frequency of phylogenetically diverse reductive dehalogenase-homologous genes in deep subseafloor sedimentary metagenomes.</title>
        <authorList>
            <person name="Kawai M."/>
            <person name="Futagami T."/>
            <person name="Toyoda A."/>
            <person name="Takaki Y."/>
            <person name="Nishi S."/>
            <person name="Hori S."/>
            <person name="Arai W."/>
            <person name="Tsubouchi T."/>
            <person name="Morono Y."/>
            <person name="Uchiyama I."/>
            <person name="Ito T."/>
            <person name="Fujiyama A."/>
            <person name="Inagaki F."/>
            <person name="Takami H."/>
        </authorList>
    </citation>
    <scope>NUCLEOTIDE SEQUENCE</scope>
    <source>
        <strain evidence="3">Expedition CK06-06</strain>
    </source>
</reference>
<feature type="non-terminal residue" evidence="3">
    <location>
        <position position="228"/>
    </location>
</feature>
<feature type="non-terminal residue" evidence="3">
    <location>
        <position position="1"/>
    </location>
</feature>
<dbReference type="InterPro" id="IPR027417">
    <property type="entry name" value="P-loop_NTPase"/>
</dbReference>
<dbReference type="GO" id="GO:0004386">
    <property type="term" value="F:helicase activity"/>
    <property type="evidence" value="ECO:0007669"/>
    <property type="project" value="InterPro"/>
</dbReference>
<proteinExistence type="predicted"/>
<dbReference type="SUPFAM" id="SSF57997">
    <property type="entry name" value="Tropomyosin"/>
    <property type="match status" value="1"/>
</dbReference>
<dbReference type="EMBL" id="BARV01036518">
    <property type="protein sequence ID" value="GAI54777.1"/>
    <property type="molecule type" value="Genomic_DNA"/>
</dbReference>
<keyword evidence="1" id="KW-0175">Coiled coil</keyword>
<gene>
    <name evidence="3" type="ORF">S06H3_56733</name>
</gene>
<feature type="coiled-coil region" evidence="1">
    <location>
        <begin position="4"/>
        <end position="55"/>
    </location>
</feature>
<feature type="coiled-coil region" evidence="1">
    <location>
        <begin position="81"/>
        <end position="164"/>
    </location>
</feature>
<protein>
    <recommendedName>
        <fullName evidence="2">DNA2/NAM7 helicase helicase domain-containing protein</fullName>
    </recommendedName>
</protein>
<dbReference type="Pfam" id="PF13086">
    <property type="entry name" value="AAA_11"/>
    <property type="match status" value="1"/>
</dbReference>
<dbReference type="AlphaFoldDB" id="X1PEM8"/>
<sequence>LTELKSLRANLERWEEIQTSLTEAKNLRDEIKYLLDELTNRVSFLNKSIKNERKRHERANMMPGLLRVIRGMTLTGIEDSISRLSAENNAASEKMVQAQTKLKETTSLINGLEKEANGIEREFKQASTSIETLNSEIDAMQARVDDFHGQITELQRQIEAIRQEVLDQAVLIATTLARIHTMTEVYGRQFDTLVCDEASSASIPAVYWACSLATKSALVTGDFPAIGT</sequence>
<evidence type="ECO:0000259" key="2">
    <source>
        <dbReference type="Pfam" id="PF13086"/>
    </source>
</evidence>
<accession>X1PEM8</accession>